<feature type="compositionally biased region" description="Acidic residues" evidence="1">
    <location>
        <begin position="124"/>
        <end position="138"/>
    </location>
</feature>
<comment type="caution">
    <text evidence="2">The sequence shown here is derived from an EMBL/GenBank/DDBJ whole genome shotgun (WGS) entry which is preliminary data.</text>
</comment>
<evidence type="ECO:0000256" key="1">
    <source>
        <dbReference type="SAM" id="MobiDB-lite"/>
    </source>
</evidence>
<accession>A0A9W7CUL3</accession>
<evidence type="ECO:0000313" key="3">
    <source>
        <dbReference type="Proteomes" id="UP001165121"/>
    </source>
</evidence>
<dbReference type="EMBL" id="BSXT01001592">
    <property type="protein sequence ID" value="GMF43830.1"/>
    <property type="molecule type" value="Genomic_DNA"/>
</dbReference>
<feature type="compositionally biased region" description="Acidic residues" evidence="1">
    <location>
        <begin position="171"/>
        <end position="190"/>
    </location>
</feature>
<feature type="region of interest" description="Disordered" evidence="1">
    <location>
        <begin position="84"/>
        <end position="138"/>
    </location>
</feature>
<name>A0A9W7CUL3_9STRA</name>
<proteinExistence type="predicted"/>
<sequence length="234" mass="25452">MVTPTPKTPRQQPTEVERRLCLGALDSDRHRKDVGHEKNASRKAPAKCTTSAMFAQSKGLNPYVDAATLAGIVTSVDVAVLSTPEHPPAASPSSVAQQRIHFGKPKKTSSERSQKRRRSVLQDSSEEKEAEGDDEEEAGAVLLPHILLPCVVDGDANMMSAGAEQCTGLNSDEDPALQEENDDEEDDDWEEDLNIGGLTVEDSDEGYVDLPESLCSLVAMNKKTMSMMRTNGWE</sequence>
<dbReference type="OrthoDB" id="127409at2759"/>
<reference evidence="2" key="1">
    <citation type="submission" date="2023-04" db="EMBL/GenBank/DDBJ databases">
        <title>Phytophthora fragariaefolia NBRC 109709.</title>
        <authorList>
            <person name="Ichikawa N."/>
            <person name="Sato H."/>
            <person name="Tonouchi N."/>
        </authorList>
    </citation>
    <scope>NUCLEOTIDE SEQUENCE</scope>
    <source>
        <strain evidence="2">NBRC 109709</strain>
    </source>
</reference>
<keyword evidence="3" id="KW-1185">Reference proteome</keyword>
<dbReference type="AlphaFoldDB" id="A0A9W7CUL3"/>
<dbReference type="Proteomes" id="UP001165121">
    <property type="component" value="Unassembled WGS sequence"/>
</dbReference>
<gene>
    <name evidence="2" type="ORF">Pfra01_001499800</name>
</gene>
<feature type="compositionally biased region" description="Basic and acidic residues" evidence="1">
    <location>
        <begin position="23"/>
        <end position="40"/>
    </location>
</feature>
<protein>
    <submittedName>
        <fullName evidence="2">Unnamed protein product</fullName>
    </submittedName>
</protein>
<organism evidence="2 3">
    <name type="scientific">Phytophthora fragariaefolia</name>
    <dbReference type="NCBI Taxonomy" id="1490495"/>
    <lineage>
        <taxon>Eukaryota</taxon>
        <taxon>Sar</taxon>
        <taxon>Stramenopiles</taxon>
        <taxon>Oomycota</taxon>
        <taxon>Peronosporomycetes</taxon>
        <taxon>Peronosporales</taxon>
        <taxon>Peronosporaceae</taxon>
        <taxon>Phytophthora</taxon>
    </lineage>
</organism>
<evidence type="ECO:0000313" key="2">
    <source>
        <dbReference type="EMBL" id="GMF43830.1"/>
    </source>
</evidence>
<feature type="region of interest" description="Disordered" evidence="1">
    <location>
        <begin position="165"/>
        <end position="190"/>
    </location>
</feature>
<feature type="region of interest" description="Disordered" evidence="1">
    <location>
        <begin position="23"/>
        <end position="48"/>
    </location>
</feature>